<gene>
    <name evidence="1" type="ORF">MOST_12070</name>
</gene>
<accession>A0A9X7J3B6</accession>
<evidence type="ECO:0000313" key="1">
    <source>
        <dbReference type="EMBL" id="PRR73807.1"/>
    </source>
</evidence>
<name>A0A9X7J3B6_9FIRM</name>
<keyword evidence="2" id="KW-1185">Reference proteome</keyword>
<dbReference type="Proteomes" id="UP000239430">
    <property type="component" value="Unassembled WGS sequence"/>
</dbReference>
<comment type="caution">
    <text evidence="1">The sequence shown here is derived from an EMBL/GenBank/DDBJ whole genome shotgun (WGS) entry which is preliminary data.</text>
</comment>
<organism evidence="1 2">
    <name type="scientific">Neomoorella stamsii</name>
    <dbReference type="NCBI Taxonomy" id="1266720"/>
    <lineage>
        <taxon>Bacteria</taxon>
        <taxon>Bacillati</taxon>
        <taxon>Bacillota</taxon>
        <taxon>Clostridia</taxon>
        <taxon>Neomoorellales</taxon>
        <taxon>Neomoorellaceae</taxon>
        <taxon>Neomoorella</taxon>
    </lineage>
</organism>
<reference evidence="1 2" key="1">
    <citation type="submission" date="2018-03" db="EMBL/GenBank/DDBJ databases">
        <title>Genome sequence of Moorella stamsii DSM 26217.</title>
        <authorList>
            <person name="Poehlein A."/>
            <person name="Daniel R."/>
        </authorList>
    </citation>
    <scope>NUCLEOTIDE SEQUENCE [LARGE SCALE GENOMIC DNA]</scope>
    <source>
        <strain evidence="2">DSM 26217</strain>
    </source>
</reference>
<dbReference type="EMBL" id="PVXL01000036">
    <property type="protein sequence ID" value="PRR73807.1"/>
    <property type="molecule type" value="Genomic_DNA"/>
</dbReference>
<protein>
    <submittedName>
        <fullName evidence="1">Uncharacterized protein</fullName>
    </submittedName>
</protein>
<dbReference type="RefSeq" id="WP_054936391.1">
    <property type="nucleotide sequence ID" value="NZ_PVXL01000036.1"/>
</dbReference>
<evidence type="ECO:0000313" key="2">
    <source>
        <dbReference type="Proteomes" id="UP000239430"/>
    </source>
</evidence>
<dbReference type="AlphaFoldDB" id="A0A9X7J3B6"/>
<proteinExistence type="predicted"/>
<sequence>MRINSLYKFYQTHFGYPPARSEPQRYSYGRAIKDFMNVLIEVYRTGNKEFLSQYKNYQFARQLTIQFLDNFTALIGCRFNEPLKDLLYCDFYINIPQEQLPPSRKKGLIIPCPFLWNPQDMEIIFLVFSSPTNMDKELGVFKALTTIFPVEPEPIPLAKRYTYWVVSTGTEHFRNVNVIMAETLERIIKTCDLLLAS</sequence>